<feature type="transmembrane region" description="Helical" evidence="1">
    <location>
        <begin position="6"/>
        <end position="25"/>
    </location>
</feature>
<keyword evidence="1" id="KW-0472">Membrane</keyword>
<dbReference type="Proteomes" id="UP000290649">
    <property type="component" value="Unassembled WGS sequence"/>
</dbReference>
<sequence>MSELIVISSIVLFFTTVVITNQYFYHLAMRVTASRFEKKYPYAIEKMSFSFEQMVYLIKLPSNVPHIKNVKKEQIYITYDYSSFLYPDLKGISVNLTTDGKKITLAYLSIDNYRSPVLDKLLKEGHINLETYKKISTYKIKHPKVNELIIHEVYRKLQVGRYNILNETS</sequence>
<dbReference type="AlphaFoldDB" id="A0A4V1LGA1"/>
<dbReference type="OrthoDB" id="2355866at2"/>
<keyword evidence="3" id="KW-1185">Reference proteome</keyword>
<keyword evidence="1" id="KW-0812">Transmembrane</keyword>
<protein>
    <submittedName>
        <fullName evidence="2">Uncharacterized protein</fullName>
    </submittedName>
</protein>
<evidence type="ECO:0000313" key="3">
    <source>
        <dbReference type="Proteomes" id="UP000290649"/>
    </source>
</evidence>
<reference evidence="2 3" key="1">
    <citation type="journal article" date="2019" name="Int. J. Syst. Evol. Microbiol.">
        <title>Anaerobacillus alkaliphilus sp. nov., a novel alkaliphilic and moderately halophilic bacterium.</title>
        <authorList>
            <person name="Borsodi A.K."/>
            <person name="Aszalos J.M."/>
            <person name="Bihari P."/>
            <person name="Nagy I."/>
            <person name="Schumann P."/>
            <person name="Sproer C."/>
            <person name="Kovacs A.L."/>
            <person name="Boka K."/>
            <person name="Dobosy P."/>
            <person name="Ovari M."/>
            <person name="Szili-Kovacs T."/>
            <person name="Toth E."/>
        </authorList>
    </citation>
    <scope>NUCLEOTIDE SEQUENCE [LARGE SCALE GENOMIC DNA]</scope>
    <source>
        <strain evidence="2 3">B16-10</strain>
    </source>
</reference>
<name>A0A4V1LGA1_9BACI</name>
<evidence type="ECO:0000313" key="2">
    <source>
        <dbReference type="EMBL" id="RXI99851.1"/>
    </source>
</evidence>
<gene>
    <name evidence="2" type="ORF">DS745_13295</name>
</gene>
<organism evidence="2 3">
    <name type="scientific">Anaerobacillus alkaliphilus</name>
    <dbReference type="NCBI Taxonomy" id="1548597"/>
    <lineage>
        <taxon>Bacteria</taxon>
        <taxon>Bacillati</taxon>
        <taxon>Bacillota</taxon>
        <taxon>Bacilli</taxon>
        <taxon>Bacillales</taxon>
        <taxon>Bacillaceae</taxon>
        <taxon>Anaerobacillus</taxon>
    </lineage>
</organism>
<dbReference type="EMBL" id="QOUX01000042">
    <property type="protein sequence ID" value="RXI99851.1"/>
    <property type="molecule type" value="Genomic_DNA"/>
</dbReference>
<proteinExistence type="predicted"/>
<comment type="caution">
    <text evidence="2">The sequence shown here is derived from an EMBL/GenBank/DDBJ whole genome shotgun (WGS) entry which is preliminary data.</text>
</comment>
<dbReference type="RefSeq" id="WP_129078707.1">
    <property type="nucleotide sequence ID" value="NZ_QOUX01000042.1"/>
</dbReference>
<evidence type="ECO:0000256" key="1">
    <source>
        <dbReference type="SAM" id="Phobius"/>
    </source>
</evidence>
<accession>A0A4V1LGA1</accession>
<keyword evidence="1" id="KW-1133">Transmembrane helix</keyword>